<evidence type="ECO:0000256" key="1">
    <source>
        <dbReference type="SAM" id="MobiDB-lite"/>
    </source>
</evidence>
<feature type="signal peptide" evidence="2">
    <location>
        <begin position="1"/>
        <end position="20"/>
    </location>
</feature>
<sequence>MVKAILSTTSLLLLATTVAGVCETYSYTTCADHTVHWFDPRNGVVCDPLDCGGGMAPVKYDVPCCAAYTGTKPCVSTTSTLSCWKPSTAFSSATASASSVATTSDAATPEPSTVSSGRATATSLRQTSGNATAPATTDAPTPSTGSTTESSTATTSDSSAPVSTNIAGEVVGSFMAAAGAALGAVVLV</sequence>
<feature type="chain" id="PRO_5040829654" description="Cell wall protein" evidence="2">
    <location>
        <begin position="21"/>
        <end position="188"/>
    </location>
</feature>
<evidence type="ECO:0000313" key="4">
    <source>
        <dbReference type="Proteomes" id="UP001150941"/>
    </source>
</evidence>
<keyword evidence="4" id="KW-1185">Reference proteome</keyword>
<protein>
    <recommendedName>
        <fullName evidence="5">Cell wall protein</fullName>
    </recommendedName>
</protein>
<evidence type="ECO:0008006" key="5">
    <source>
        <dbReference type="Google" id="ProtNLM"/>
    </source>
</evidence>
<reference evidence="3" key="2">
    <citation type="journal article" date="2023" name="IMA Fungus">
        <title>Comparative genomic study of the Penicillium genus elucidates a diverse pangenome and 15 lateral gene transfer events.</title>
        <authorList>
            <person name="Petersen C."/>
            <person name="Sorensen T."/>
            <person name="Nielsen M.R."/>
            <person name="Sondergaard T.E."/>
            <person name="Sorensen J.L."/>
            <person name="Fitzpatrick D.A."/>
            <person name="Frisvad J.C."/>
            <person name="Nielsen K.L."/>
        </authorList>
    </citation>
    <scope>NUCLEOTIDE SEQUENCE</scope>
    <source>
        <strain evidence="3">IBT 19713</strain>
    </source>
</reference>
<reference evidence="3" key="1">
    <citation type="submission" date="2022-11" db="EMBL/GenBank/DDBJ databases">
        <authorList>
            <person name="Petersen C."/>
        </authorList>
    </citation>
    <scope>NUCLEOTIDE SEQUENCE</scope>
    <source>
        <strain evidence="3">IBT 19713</strain>
    </source>
</reference>
<dbReference type="RefSeq" id="XP_058332443.1">
    <property type="nucleotide sequence ID" value="XM_058473440.1"/>
</dbReference>
<feature type="region of interest" description="Disordered" evidence="1">
    <location>
        <begin position="100"/>
        <end position="162"/>
    </location>
</feature>
<name>A0A9W9P7S4_9EURO</name>
<evidence type="ECO:0000313" key="3">
    <source>
        <dbReference type="EMBL" id="KAJ5239524.1"/>
    </source>
</evidence>
<accession>A0A9W9P7S4</accession>
<keyword evidence="2" id="KW-0732">Signal</keyword>
<dbReference type="Proteomes" id="UP001150941">
    <property type="component" value="Unassembled WGS sequence"/>
</dbReference>
<dbReference type="EMBL" id="JAPQKS010000003">
    <property type="protein sequence ID" value="KAJ5239524.1"/>
    <property type="molecule type" value="Genomic_DNA"/>
</dbReference>
<dbReference type="OrthoDB" id="3942074at2759"/>
<dbReference type="AlphaFoldDB" id="A0A9W9P7S4"/>
<gene>
    <name evidence="3" type="ORF">N7468_004143</name>
</gene>
<feature type="compositionally biased region" description="Low complexity" evidence="1">
    <location>
        <begin position="131"/>
        <end position="162"/>
    </location>
</feature>
<evidence type="ECO:0000256" key="2">
    <source>
        <dbReference type="SAM" id="SignalP"/>
    </source>
</evidence>
<organism evidence="3 4">
    <name type="scientific">Penicillium chermesinum</name>
    <dbReference type="NCBI Taxonomy" id="63820"/>
    <lineage>
        <taxon>Eukaryota</taxon>
        <taxon>Fungi</taxon>
        <taxon>Dikarya</taxon>
        <taxon>Ascomycota</taxon>
        <taxon>Pezizomycotina</taxon>
        <taxon>Eurotiomycetes</taxon>
        <taxon>Eurotiomycetidae</taxon>
        <taxon>Eurotiales</taxon>
        <taxon>Aspergillaceae</taxon>
        <taxon>Penicillium</taxon>
    </lineage>
</organism>
<feature type="compositionally biased region" description="Polar residues" evidence="1">
    <location>
        <begin position="110"/>
        <end position="130"/>
    </location>
</feature>
<comment type="caution">
    <text evidence="3">The sequence shown here is derived from an EMBL/GenBank/DDBJ whole genome shotgun (WGS) entry which is preliminary data.</text>
</comment>
<dbReference type="GeneID" id="83200743"/>
<proteinExistence type="predicted"/>